<evidence type="ECO:0000313" key="1">
    <source>
        <dbReference type="EMBL" id="WCT57413.1"/>
    </source>
</evidence>
<proteinExistence type="predicted"/>
<dbReference type="EMBL" id="CP117416">
    <property type="protein sequence ID" value="WCT57413.1"/>
    <property type="molecule type" value="Genomic_DNA"/>
</dbReference>
<keyword evidence="2" id="KW-1185">Reference proteome</keyword>
<dbReference type="RefSeq" id="WP_273615622.1">
    <property type="nucleotide sequence ID" value="NZ_CP117416.1"/>
</dbReference>
<dbReference type="AlphaFoldDB" id="A0AAX3M658"/>
<dbReference type="KEGG" id="pka:PQ456_07880"/>
<sequence length="125" mass="14594">MNEFLREQNDHRDGRLRAIEVNQAEIIAFQKAMLYLKFSCEETDSLLYAGSDSLNSLLYKMMKVSDMAEIEASFYNKTSLVNEAFVQQKVKRLEQEQPYVQPPSQEQANEIMKSYMYPFLSSNQT</sequence>
<accession>A0AAX3M658</accession>
<gene>
    <name evidence="1" type="ORF">PQ456_07880</name>
</gene>
<evidence type="ECO:0000313" key="2">
    <source>
        <dbReference type="Proteomes" id="UP001220509"/>
    </source>
</evidence>
<organism evidence="1 2">
    <name type="scientific">Paenibacillus kyungheensis</name>
    <dbReference type="NCBI Taxonomy" id="1452732"/>
    <lineage>
        <taxon>Bacteria</taxon>
        <taxon>Bacillati</taxon>
        <taxon>Bacillota</taxon>
        <taxon>Bacilli</taxon>
        <taxon>Bacillales</taxon>
        <taxon>Paenibacillaceae</taxon>
        <taxon>Paenibacillus</taxon>
    </lineage>
</organism>
<protein>
    <submittedName>
        <fullName evidence="1">Uncharacterized protein</fullName>
    </submittedName>
</protein>
<reference evidence="1 2" key="1">
    <citation type="submission" date="2023-02" db="EMBL/GenBank/DDBJ databases">
        <title>Genome sequence of Paenibacillus kyungheensis KACC 18744.</title>
        <authorList>
            <person name="Kim S."/>
            <person name="Heo J."/>
            <person name="Kwon S.-W."/>
        </authorList>
    </citation>
    <scope>NUCLEOTIDE SEQUENCE [LARGE SCALE GENOMIC DNA]</scope>
    <source>
        <strain evidence="1 2">KACC 18744</strain>
    </source>
</reference>
<dbReference type="Proteomes" id="UP001220509">
    <property type="component" value="Chromosome"/>
</dbReference>
<name>A0AAX3M658_9BACL</name>